<dbReference type="Pfam" id="PF11203">
    <property type="entry name" value="EccE"/>
    <property type="match status" value="1"/>
</dbReference>
<evidence type="ECO:0000256" key="7">
    <source>
        <dbReference type="SAM" id="Phobius"/>
    </source>
</evidence>
<name>A0ABW7JHL7_9NOCA</name>
<keyword evidence="6 7" id="KW-0472">Membrane</keyword>
<dbReference type="InterPro" id="IPR050051">
    <property type="entry name" value="EccE_dom"/>
</dbReference>
<dbReference type="EMBL" id="JBIMSO010000001">
    <property type="protein sequence ID" value="MFH5206656.1"/>
    <property type="molecule type" value="Genomic_DNA"/>
</dbReference>
<dbReference type="InterPro" id="IPR021368">
    <property type="entry name" value="T7SS_EccE"/>
</dbReference>
<evidence type="ECO:0000256" key="4">
    <source>
        <dbReference type="ARBA" id="ARBA00022692"/>
    </source>
</evidence>
<dbReference type="Proteomes" id="UP001609175">
    <property type="component" value="Unassembled WGS sequence"/>
</dbReference>
<feature type="domain" description="Type VII secretion system protein EccE" evidence="8">
    <location>
        <begin position="180"/>
        <end position="272"/>
    </location>
</feature>
<feature type="transmembrane region" description="Helical" evidence="7">
    <location>
        <begin position="42"/>
        <end position="62"/>
    </location>
</feature>
<evidence type="ECO:0000259" key="8">
    <source>
        <dbReference type="Pfam" id="PF11203"/>
    </source>
</evidence>
<evidence type="ECO:0000256" key="1">
    <source>
        <dbReference type="ARBA" id="ARBA00004236"/>
    </source>
</evidence>
<evidence type="ECO:0000313" key="10">
    <source>
        <dbReference type="Proteomes" id="UP001609175"/>
    </source>
</evidence>
<keyword evidence="3" id="KW-1003">Cell membrane</keyword>
<keyword evidence="4 7" id="KW-0812">Transmembrane</keyword>
<evidence type="ECO:0000256" key="3">
    <source>
        <dbReference type="ARBA" id="ARBA00022475"/>
    </source>
</evidence>
<evidence type="ECO:0000256" key="5">
    <source>
        <dbReference type="ARBA" id="ARBA00022989"/>
    </source>
</evidence>
<evidence type="ECO:0000313" key="9">
    <source>
        <dbReference type="EMBL" id="MFH5206656.1"/>
    </source>
</evidence>
<organism evidence="9 10">
    <name type="scientific">Antrihabitans spumae</name>
    <dbReference type="NCBI Taxonomy" id="3373370"/>
    <lineage>
        <taxon>Bacteria</taxon>
        <taxon>Bacillati</taxon>
        <taxon>Actinomycetota</taxon>
        <taxon>Actinomycetes</taxon>
        <taxon>Mycobacteriales</taxon>
        <taxon>Nocardiaceae</taxon>
        <taxon>Antrihabitans</taxon>
    </lineage>
</organism>
<reference evidence="9 10" key="1">
    <citation type="submission" date="2024-10" db="EMBL/GenBank/DDBJ databases">
        <authorList>
            <person name="Riesco R."/>
        </authorList>
    </citation>
    <scope>NUCLEOTIDE SEQUENCE [LARGE SCALE GENOMIC DNA]</scope>
    <source>
        <strain evidence="9 10">NCIMB 15449</strain>
    </source>
</reference>
<evidence type="ECO:0000256" key="2">
    <source>
        <dbReference type="ARBA" id="ARBA00007759"/>
    </source>
</evidence>
<accession>A0ABW7JHL7</accession>
<evidence type="ECO:0000256" key="6">
    <source>
        <dbReference type="ARBA" id="ARBA00023136"/>
    </source>
</evidence>
<dbReference type="NCBIfam" id="TIGR03923">
    <property type="entry name" value="T7SS_EccE"/>
    <property type="match status" value="1"/>
</dbReference>
<comment type="caution">
    <text evidence="9">The sequence shown here is derived from an EMBL/GenBank/DDBJ whole genome shotgun (WGS) entry which is preliminary data.</text>
</comment>
<keyword evidence="5 7" id="KW-1133">Transmembrane helix</keyword>
<gene>
    <name evidence="9" type="primary">eccE</name>
    <name evidence="9" type="ORF">ACHIPZ_00180</name>
</gene>
<proteinExistence type="inferred from homology"/>
<sequence>MLDLSGAVPGPFLGKVGLGDLLVAQGVGMAVGVLMVPFGTPILYAIAVAVGVAAVLLVRVSGRSLVQWASTMVQRMVGADYAIGRTVDFRAPSGRSLGLYWDGTKVVAVVAVLPQRGGLTTITKDAFVSTHRLPISELAQCLSQHDITLDGIDVISHGHRTRSGTPAGGVYEQLIGPLPAVAVRNVWLAVRLDAEKSADAVARRGGGTEGASRAVTTATQRIVRALDDAGCRSRILTAPEIREAVLKVTAGADPAALRDSWKFARVGSDVNIGSAIDPNRLGSDLLAKLWVTPSRGTTVAVRLRPGSAPGTVAVGAGWRLTSRALGDQVRFRGSVSMNGRHREGLLSHLPIAVSGLDDAIDVAEFPVEDVDRLHLPSSGCGQLIGSDSQGQGVATRVVGSGISTVHVAGELYLAQQLVFRALAVGASVLVRTDRPHAWENLVGAIANPDRLSIAGEPNHSNAGFTATVVDGDVAPAPHAGVTTIYLADRRRGLPDNDADVLIVQPGSSGSVVVLETGSTSVELSLVSIARETAFIGRPRSTHFADQPG</sequence>
<comment type="similarity">
    <text evidence="2">Belongs to the EccE family.</text>
</comment>
<dbReference type="RefSeq" id="WP_395112048.1">
    <property type="nucleotide sequence ID" value="NZ_JBIMSO010000001.1"/>
</dbReference>
<protein>
    <submittedName>
        <fullName evidence="9">Type VII secretion protein EccE</fullName>
    </submittedName>
</protein>
<comment type="subcellular location">
    <subcellularLocation>
        <location evidence="1">Cell membrane</location>
    </subcellularLocation>
</comment>